<dbReference type="eggNOG" id="KOG1711">
    <property type="taxonomic scope" value="Eukaryota"/>
</dbReference>
<dbReference type="AlphaFoldDB" id="A8NXG3"/>
<dbReference type="Pfam" id="PF00237">
    <property type="entry name" value="Ribosomal_L22"/>
    <property type="match status" value="1"/>
</dbReference>
<dbReference type="KEGG" id="cci:CC1G_00296"/>
<accession>A8NXG3</accession>
<keyword evidence="6" id="KW-1185">Reference proteome</keyword>
<evidence type="ECO:0000256" key="2">
    <source>
        <dbReference type="ARBA" id="ARBA00022980"/>
    </source>
</evidence>
<comment type="caution">
    <text evidence="5">The sequence shown here is derived from an EMBL/GenBank/DDBJ whole genome shotgun (WGS) entry which is preliminary data.</text>
</comment>
<keyword evidence="2 4" id="KW-0689">Ribosomal protein</keyword>
<dbReference type="FunCoup" id="A8NXG3">
    <property type="interactions" value="46"/>
</dbReference>
<evidence type="ECO:0000256" key="4">
    <source>
        <dbReference type="RuleBase" id="RU004005"/>
    </source>
</evidence>
<protein>
    <submittedName>
        <fullName evidence="5">50S ribosomal protein L22</fullName>
    </submittedName>
</protein>
<dbReference type="InterPro" id="IPR001063">
    <property type="entry name" value="Ribosomal_uL22"/>
</dbReference>
<dbReference type="RefSeq" id="XP_001837160.1">
    <property type="nucleotide sequence ID" value="XM_001837108.1"/>
</dbReference>
<dbReference type="OrthoDB" id="416470at2759"/>
<dbReference type="VEuPathDB" id="FungiDB:CC1G_00296"/>
<dbReference type="InterPro" id="IPR036394">
    <property type="entry name" value="Ribosomal_uL22_sf"/>
</dbReference>
<dbReference type="Proteomes" id="UP000001861">
    <property type="component" value="Unassembled WGS sequence"/>
</dbReference>
<organism evidence="5 6">
    <name type="scientific">Coprinopsis cinerea (strain Okayama-7 / 130 / ATCC MYA-4618 / FGSC 9003)</name>
    <name type="common">Inky cap fungus</name>
    <name type="synonym">Hormographiella aspergillata</name>
    <dbReference type="NCBI Taxonomy" id="240176"/>
    <lineage>
        <taxon>Eukaryota</taxon>
        <taxon>Fungi</taxon>
        <taxon>Dikarya</taxon>
        <taxon>Basidiomycota</taxon>
        <taxon>Agaricomycotina</taxon>
        <taxon>Agaricomycetes</taxon>
        <taxon>Agaricomycetidae</taxon>
        <taxon>Agaricales</taxon>
        <taxon>Agaricineae</taxon>
        <taxon>Psathyrellaceae</taxon>
        <taxon>Coprinopsis</taxon>
    </lineage>
</organism>
<keyword evidence="3 4" id="KW-0687">Ribonucleoprotein</keyword>
<name>A8NXG3_COPC7</name>
<dbReference type="GO" id="GO:0006412">
    <property type="term" value="P:translation"/>
    <property type="evidence" value="ECO:0007669"/>
    <property type="project" value="InterPro"/>
</dbReference>
<dbReference type="OMA" id="STRIMNM"/>
<proteinExistence type="inferred from homology"/>
<evidence type="ECO:0000313" key="5">
    <source>
        <dbReference type="EMBL" id="EAU84777.1"/>
    </source>
</evidence>
<evidence type="ECO:0000256" key="3">
    <source>
        <dbReference type="ARBA" id="ARBA00023274"/>
    </source>
</evidence>
<dbReference type="SUPFAM" id="SSF54843">
    <property type="entry name" value="Ribosomal protein L22"/>
    <property type="match status" value="1"/>
</dbReference>
<dbReference type="PANTHER" id="PTHR13501:SF8">
    <property type="entry name" value="LARGE RIBOSOMAL SUBUNIT PROTEIN UL22M"/>
    <property type="match status" value="1"/>
</dbReference>
<evidence type="ECO:0000313" key="6">
    <source>
        <dbReference type="Proteomes" id="UP000001861"/>
    </source>
</evidence>
<dbReference type="STRING" id="240176.A8NXG3"/>
<dbReference type="GO" id="GO:0003735">
    <property type="term" value="F:structural constituent of ribosome"/>
    <property type="evidence" value="ECO:0007669"/>
    <property type="project" value="InterPro"/>
</dbReference>
<comment type="similarity">
    <text evidence="1 4">Belongs to the universal ribosomal protein uL22 family.</text>
</comment>
<dbReference type="InterPro" id="IPR047867">
    <property type="entry name" value="Ribosomal_uL22_bac/org-type"/>
</dbReference>
<dbReference type="EMBL" id="AACS02000005">
    <property type="protein sequence ID" value="EAU84777.1"/>
    <property type="molecule type" value="Genomic_DNA"/>
</dbReference>
<dbReference type="InParanoid" id="A8NXG3"/>
<dbReference type="Gene3D" id="3.90.470.10">
    <property type="entry name" value="Ribosomal protein L22/L17"/>
    <property type="match status" value="1"/>
</dbReference>
<dbReference type="PANTHER" id="PTHR13501">
    <property type="entry name" value="CHLOROPLAST 50S RIBOSOMAL PROTEIN L22-RELATED"/>
    <property type="match status" value="1"/>
</dbReference>
<dbReference type="GO" id="GO:0005762">
    <property type="term" value="C:mitochondrial large ribosomal subunit"/>
    <property type="evidence" value="ECO:0007669"/>
    <property type="project" value="TreeGrafter"/>
</dbReference>
<dbReference type="GeneID" id="6013716"/>
<reference evidence="5 6" key="1">
    <citation type="journal article" date="2010" name="Proc. Natl. Acad. Sci. U.S.A.">
        <title>Insights into evolution of multicellular fungi from the assembled chromosomes of the mushroom Coprinopsis cinerea (Coprinus cinereus).</title>
        <authorList>
            <person name="Stajich J.E."/>
            <person name="Wilke S.K."/>
            <person name="Ahren D."/>
            <person name="Au C.H."/>
            <person name="Birren B.W."/>
            <person name="Borodovsky M."/>
            <person name="Burns C."/>
            <person name="Canback B."/>
            <person name="Casselton L.A."/>
            <person name="Cheng C.K."/>
            <person name="Deng J."/>
            <person name="Dietrich F.S."/>
            <person name="Fargo D.C."/>
            <person name="Farman M.L."/>
            <person name="Gathman A.C."/>
            <person name="Goldberg J."/>
            <person name="Guigo R."/>
            <person name="Hoegger P.J."/>
            <person name="Hooker J.B."/>
            <person name="Huggins A."/>
            <person name="James T.Y."/>
            <person name="Kamada T."/>
            <person name="Kilaru S."/>
            <person name="Kodira C."/>
            <person name="Kues U."/>
            <person name="Kupfer D."/>
            <person name="Kwan H.S."/>
            <person name="Lomsadze A."/>
            <person name="Li W."/>
            <person name="Lilly W.W."/>
            <person name="Ma L.J."/>
            <person name="Mackey A.J."/>
            <person name="Manning G."/>
            <person name="Martin F."/>
            <person name="Muraguchi H."/>
            <person name="Natvig D.O."/>
            <person name="Palmerini H."/>
            <person name="Ramesh M.A."/>
            <person name="Rehmeyer C.J."/>
            <person name="Roe B.A."/>
            <person name="Shenoy N."/>
            <person name="Stanke M."/>
            <person name="Ter-Hovhannisyan V."/>
            <person name="Tunlid A."/>
            <person name="Velagapudi R."/>
            <person name="Vision T.J."/>
            <person name="Zeng Q."/>
            <person name="Zolan M.E."/>
            <person name="Pukkila P.J."/>
        </authorList>
    </citation>
    <scope>NUCLEOTIDE SEQUENCE [LARGE SCALE GENOMIC DNA]</scope>
    <source>
        <strain evidence="6">Okayama-7 / 130 / ATCC MYA-4618 / FGSC 9003</strain>
    </source>
</reference>
<sequence length="244" mass="27618">MQSYATDYSAALGRKSLLNNVASSSRFASAWSPVNWVREKLAPGVNEKASEKEVAAAKQAARAQGTTSVFETLPQAITKKAEVVVKEKQKERAAFHKYSTANFKISHRKLNMLANQISSKPIDYAILQMQFSEKRAGRRIMNMLCTAKDHAIRYKKLDPSRLVVSQAWVTKGPRPPKQVEPRGRGHYGIRIKNNAKMTVVLSYGKSIEEKKAEEFKKKLKKAVSPHMHLREDIPLRNPSRGWTW</sequence>
<evidence type="ECO:0000256" key="1">
    <source>
        <dbReference type="ARBA" id="ARBA00009451"/>
    </source>
</evidence>
<gene>
    <name evidence="5" type="ORF">CC1G_00296</name>
</gene>